<evidence type="ECO:0000256" key="4">
    <source>
        <dbReference type="ARBA" id="ARBA00023163"/>
    </source>
</evidence>
<dbReference type="InterPro" id="IPR050176">
    <property type="entry name" value="LTTR"/>
</dbReference>
<keyword evidence="3 6" id="KW-0238">DNA-binding</keyword>
<dbReference type="InterPro" id="IPR005119">
    <property type="entry name" value="LysR_subst-bd"/>
</dbReference>
<organism evidence="6 7">
    <name type="scientific">Reinekea marinisedimentorum</name>
    <dbReference type="NCBI Taxonomy" id="230495"/>
    <lineage>
        <taxon>Bacteria</taxon>
        <taxon>Pseudomonadati</taxon>
        <taxon>Pseudomonadota</taxon>
        <taxon>Gammaproteobacteria</taxon>
        <taxon>Oceanospirillales</taxon>
        <taxon>Saccharospirillaceae</taxon>
        <taxon>Reinekea</taxon>
    </lineage>
</organism>
<dbReference type="EMBL" id="SLZR01000013">
    <property type="protein sequence ID" value="TCS38972.1"/>
    <property type="molecule type" value="Genomic_DNA"/>
</dbReference>
<evidence type="ECO:0000256" key="3">
    <source>
        <dbReference type="ARBA" id="ARBA00023125"/>
    </source>
</evidence>
<proteinExistence type="inferred from homology"/>
<accession>A0A4R3I0B4</accession>
<dbReference type="Pfam" id="PF03466">
    <property type="entry name" value="LysR_substrate"/>
    <property type="match status" value="1"/>
</dbReference>
<dbReference type="PANTHER" id="PTHR30579:SF3">
    <property type="entry name" value="TRANSCRIPTIONAL REGULATORY PROTEIN"/>
    <property type="match status" value="1"/>
</dbReference>
<name>A0A4R3I0B4_9GAMM</name>
<sequence length="297" mass="32791">MNSDQLNWENIRLFLAVAEHGSFSAAARELALGQPTLSRRIAEFESDIGGPLFSRKSQGCELTPLGLRLLPAAEQMALWSSDALSQLLPSSEVSGRVRITAPPGVALVVLTSFARHLQTELPEIQLEVLSTVDTLNLARGEADLALRAQPPSDENLVVLKTLIGDYRAYVAEDVAKILPEHLTAADLNWICWPDRFDYMQLNRSLKKHIKNFKPVFTSDDFNVQISACCNGVGALVLPSGFEQFELLSGLRPVNVALDVSTEVAMYLLVHKRLQYLPRVKKVSDELQAFLAGLWPEG</sequence>
<dbReference type="GO" id="GO:0003700">
    <property type="term" value="F:DNA-binding transcription factor activity"/>
    <property type="evidence" value="ECO:0007669"/>
    <property type="project" value="InterPro"/>
</dbReference>
<dbReference type="GO" id="GO:0003677">
    <property type="term" value="F:DNA binding"/>
    <property type="evidence" value="ECO:0007669"/>
    <property type="project" value="UniProtKB-KW"/>
</dbReference>
<gene>
    <name evidence="6" type="ORF">BCF53_11318</name>
</gene>
<dbReference type="InterPro" id="IPR036388">
    <property type="entry name" value="WH-like_DNA-bd_sf"/>
</dbReference>
<dbReference type="SUPFAM" id="SSF53850">
    <property type="entry name" value="Periplasmic binding protein-like II"/>
    <property type="match status" value="1"/>
</dbReference>
<dbReference type="PRINTS" id="PR00039">
    <property type="entry name" value="HTHLYSR"/>
</dbReference>
<evidence type="ECO:0000259" key="5">
    <source>
        <dbReference type="PROSITE" id="PS50931"/>
    </source>
</evidence>
<dbReference type="AlphaFoldDB" id="A0A4R3I0B4"/>
<keyword evidence="2" id="KW-0805">Transcription regulation</keyword>
<keyword evidence="4" id="KW-0804">Transcription</keyword>
<comment type="caution">
    <text evidence="6">The sequence shown here is derived from an EMBL/GenBank/DDBJ whole genome shotgun (WGS) entry which is preliminary data.</text>
</comment>
<dbReference type="SUPFAM" id="SSF46785">
    <property type="entry name" value="Winged helix' DNA-binding domain"/>
    <property type="match status" value="1"/>
</dbReference>
<protein>
    <submittedName>
        <fullName evidence="6">DNA-binding transcriptional LysR family regulator</fullName>
    </submittedName>
</protein>
<evidence type="ECO:0000313" key="6">
    <source>
        <dbReference type="EMBL" id="TCS38972.1"/>
    </source>
</evidence>
<dbReference type="Proteomes" id="UP000295793">
    <property type="component" value="Unassembled WGS sequence"/>
</dbReference>
<comment type="similarity">
    <text evidence="1">Belongs to the LysR transcriptional regulatory family.</text>
</comment>
<dbReference type="RefSeq" id="WP_132702426.1">
    <property type="nucleotide sequence ID" value="NZ_SLZR01000013.1"/>
</dbReference>
<reference evidence="6 7" key="1">
    <citation type="submission" date="2019-03" db="EMBL/GenBank/DDBJ databases">
        <title>Genomic Encyclopedia of Archaeal and Bacterial Type Strains, Phase II (KMG-II): from individual species to whole genera.</title>
        <authorList>
            <person name="Goeker M."/>
        </authorList>
    </citation>
    <scope>NUCLEOTIDE SEQUENCE [LARGE SCALE GENOMIC DNA]</scope>
    <source>
        <strain evidence="6 7">DSM 15388</strain>
    </source>
</reference>
<evidence type="ECO:0000256" key="2">
    <source>
        <dbReference type="ARBA" id="ARBA00023015"/>
    </source>
</evidence>
<dbReference type="Gene3D" id="1.10.10.10">
    <property type="entry name" value="Winged helix-like DNA-binding domain superfamily/Winged helix DNA-binding domain"/>
    <property type="match status" value="1"/>
</dbReference>
<keyword evidence="7" id="KW-1185">Reference proteome</keyword>
<evidence type="ECO:0000313" key="7">
    <source>
        <dbReference type="Proteomes" id="UP000295793"/>
    </source>
</evidence>
<evidence type="ECO:0000256" key="1">
    <source>
        <dbReference type="ARBA" id="ARBA00009437"/>
    </source>
</evidence>
<feature type="domain" description="HTH lysR-type" evidence="5">
    <location>
        <begin position="1"/>
        <end position="63"/>
    </location>
</feature>
<dbReference type="InterPro" id="IPR000847">
    <property type="entry name" value="LysR_HTH_N"/>
</dbReference>
<dbReference type="OrthoDB" id="570111at2"/>
<dbReference type="PROSITE" id="PS50931">
    <property type="entry name" value="HTH_LYSR"/>
    <property type="match status" value="1"/>
</dbReference>
<dbReference type="Pfam" id="PF00126">
    <property type="entry name" value="HTH_1"/>
    <property type="match status" value="1"/>
</dbReference>
<dbReference type="InterPro" id="IPR036390">
    <property type="entry name" value="WH_DNA-bd_sf"/>
</dbReference>
<dbReference type="PANTHER" id="PTHR30579">
    <property type="entry name" value="TRANSCRIPTIONAL REGULATOR"/>
    <property type="match status" value="1"/>
</dbReference>
<dbReference type="Gene3D" id="3.40.190.290">
    <property type="match status" value="1"/>
</dbReference>